<evidence type="ECO:0000313" key="2">
    <source>
        <dbReference type="EMBL" id="NBC43894.1"/>
    </source>
</evidence>
<evidence type="ECO:0000313" key="3">
    <source>
        <dbReference type="Proteomes" id="UP000537825"/>
    </source>
</evidence>
<organism evidence="2 3">
    <name type="scientific">Corallococcus exiguus</name>
    <dbReference type="NCBI Taxonomy" id="83462"/>
    <lineage>
        <taxon>Bacteria</taxon>
        <taxon>Pseudomonadati</taxon>
        <taxon>Myxococcota</taxon>
        <taxon>Myxococcia</taxon>
        <taxon>Myxococcales</taxon>
        <taxon>Cystobacterineae</taxon>
        <taxon>Myxococcaceae</taxon>
        <taxon>Corallococcus</taxon>
    </lineage>
</organism>
<dbReference type="AlphaFoldDB" id="A0A7X4YFQ1"/>
<sequence length="445" mass="43519">MARRIGSSLPRTSSLPTSTVSQPKPPARASTLPASTTAAKPTATTATANTATATKPTATTATANTATATKPTATTATANTATATKPTATTATANTATATKPTATTATANTATATKPTATTATANTATPPKHAGAPEGQPSYSPWELTSGASDVAVSGGDNKLTAPAAAKQTMFIDKPATPYQKDTFGGGKLSANMGSMQASTTSHSGGGVHHYSAQAEVQGPNASFGMQKTHAGRLGVSSAQLTGEANSFKAQAQAGVSADTGSHAYTAALTAKAETGVGVTASASHDFNRHVGGYVKGEAKAGASAFAEGVATLDPKTATAMVSGQVGAGATAGAYATAGGHVGRVHGSVTAGAVAGASAQAGGKFGLENGFLKQSADVNTALGVGTHVKSDVAVDLRHHIKPGIASGLRPALGTAMGVPAPAIAIEPEKSGIEKLFAKAFGKE</sequence>
<name>A0A7X4YFQ1_9BACT</name>
<accession>A0A7X4YFQ1</accession>
<proteinExistence type="predicted"/>
<dbReference type="EMBL" id="JAAAPK010000009">
    <property type="protein sequence ID" value="NBC43894.1"/>
    <property type="molecule type" value="Genomic_DNA"/>
</dbReference>
<evidence type="ECO:0000256" key="1">
    <source>
        <dbReference type="SAM" id="MobiDB-lite"/>
    </source>
</evidence>
<feature type="compositionally biased region" description="Low complexity" evidence="1">
    <location>
        <begin position="7"/>
        <end position="21"/>
    </location>
</feature>
<reference evidence="2 3" key="1">
    <citation type="submission" date="2020-01" db="EMBL/GenBank/DDBJ databases">
        <title>The draft genome sequence of Corallococcus exiguus DSM 14696.</title>
        <authorList>
            <person name="Zhang X."/>
            <person name="Zhu H."/>
        </authorList>
    </citation>
    <scope>NUCLEOTIDE SEQUENCE [LARGE SCALE GENOMIC DNA]</scope>
    <source>
        <strain evidence="2 3">DSM 14696</strain>
    </source>
</reference>
<dbReference type="RefSeq" id="WP_161663139.1">
    <property type="nucleotide sequence ID" value="NZ_JAAAPK010000009.1"/>
</dbReference>
<feature type="region of interest" description="Disordered" evidence="1">
    <location>
        <begin position="1"/>
        <end position="153"/>
    </location>
</feature>
<dbReference type="Proteomes" id="UP000537825">
    <property type="component" value="Unassembled WGS sequence"/>
</dbReference>
<protein>
    <submittedName>
        <fullName evidence="2">Uncharacterized protein</fullName>
    </submittedName>
</protein>
<keyword evidence="3" id="KW-1185">Reference proteome</keyword>
<comment type="caution">
    <text evidence="2">The sequence shown here is derived from an EMBL/GenBank/DDBJ whole genome shotgun (WGS) entry which is preliminary data.</text>
</comment>
<feature type="compositionally biased region" description="Low complexity" evidence="1">
    <location>
        <begin position="36"/>
        <end position="127"/>
    </location>
</feature>
<gene>
    <name evidence="2" type="ORF">GTZ93_29215</name>
</gene>